<dbReference type="Pfam" id="PF17775">
    <property type="entry name" value="YchJ_M-like"/>
    <property type="match status" value="1"/>
</dbReference>
<dbReference type="InterPro" id="IPR048469">
    <property type="entry name" value="YchJ-like_M"/>
</dbReference>
<reference evidence="2 3" key="1">
    <citation type="submission" date="2019-03" db="EMBL/GenBank/DDBJ databases">
        <title>Genome Sequencing and Assembly of Various Microbes Isolated from Partially Reclaimed Soil and Acid Mine Drainage (AMD) Site.</title>
        <authorList>
            <person name="Steinbock B."/>
            <person name="Bechtold R."/>
            <person name="Sevigny J.L."/>
            <person name="Thomas D."/>
            <person name="Cuthill L.R."/>
            <person name="Aveiro Johannsen E.J."/>
            <person name="Thomas K."/>
            <person name="Ghosh A."/>
        </authorList>
    </citation>
    <scope>NUCLEOTIDE SEQUENCE [LARGE SCALE GENOMIC DNA]</scope>
    <source>
        <strain evidence="2 3">F-B2</strain>
    </source>
</reference>
<dbReference type="InterPro" id="IPR032710">
    <property type="entry name" value="NTF2-like_dom_sf"/>
</dbReference>
<accession>A0A4R5YIW4</accession>
<evidence type="ECO:0000313" key="2">
    <source>
        <dbReference type="EMBL" id="TDL43244.1"/>
    </source>
</evidence>
<gene>
    <name evidence="2" type="ORF">E2R54_08350</name>
</gene>
<evidence type="ECO:0000313" key="3">
    <source>
        <dbReference type="Proteomes" id="UP000295633"/>
    </source>
</evidence>
<evidence type="ECO:0000259" key="1">
    <source>
        <dbReference type="Pfam" id="PF17775"/>
    </source>
</evidence>
<proteinExistence type="predicted"/>
<sequence>MSFGAAASARRGRRLAADAPCPCGRRDFASCCGPVLDGRAAETPEDLMRSRYTAFALGDARHLVDTWFPGTRPGDLTIDPDTEWMRLDIQGSDIAPDGRSGRVRFRASWREGAGGDLQTMEEHSRFIRRAGRWYYVDAL</sequence>
<dbReference type="SUPFAM" id="SSF54427">
    <property type="entry name" value="NTF2-like"/>
    <property type="match status" value="1"/>
</dbReference>
<organism evidence="2 3">
    <name type="scientific">Microbacterium oleivorans</name>
    <dbReference type="NCBI Taxonomy" id="273677"/>
    <lineage>
        <taxon>Bacteria</taxon>
        <taxon>Bacillati</taxon>
        <taxon>Actinomycetota</taxon>
        <taxon>Actinomycetes</taxon>
        <taxon>Micrococcales</taxon>
        <taxon>Microbacteriaceae</taxon>
        <taxon>Microbacterium</taxon>
    </lineage>
</organism>
<feature type="domain" description="YchJ-like middle NTF2-like" evidence="1">
    <location>
        <begin position="43"/>
        <end position="138"/>
    </location>
</feature>
<name>A0A4R5YIW4_9MICO</name>
<protein>
    <recommendedName>
        <fullName evidence="1">YchJ-like middle NTF2-like domain-containing protein</fullName>
    </recommendedName>
</protein>
<dbReference type="EMBL" id="SMZX01000002">
    <property type="protein sequence ID" value="TDL43244.1"/>
    <property type="molecule type" value="Genomic_DNA"/>
</dbReference>
<comment type="caution">
    <text evidence="2">The sequence shown here is derived from an EMBL/GenBank/DDBJ whole genome shotgun (WGS) entry which is preliminary data.</text>
</comment>
<dbReference type="AlphaFoldDB" id="A0A4R5YIW4"/>
<dbReference type="Proteomes" id="UP000295633">
    <property type="component" value="Unassembled WGS sequence"/>
</dbReference>
<dbReference type="Gene3D" id="3.10.450.50">
    <property type="match status" value="1"/>
</dbReference>